<evidence type="ECO:0000256" key="1">
    <source>
        <dbReference type="ARBA" id="ARBA00001936"/>
    </source>
</evidence>
<comment type="similarity">
    <text evidence="6">Belongs to the terpene synthase family. Tpsa subfamily.</text>
</comment>
<dbReference type="InterPro" id="IPR008949">
    <property type="entry name" value="Isoprenoid_synthase_dom_sf"/>
</dbReference>
<dbReference type="Pfam" id="PF01397">
    <property type="entry name" value="Terpene_synth"/>
    <property type="match status" value="1"/>
</dbReference>
<comment type="cofactor">
    <cofactor evidence="1">
        <name>Mn(2+)</name>
        <dbReference type="ChEBI" id="CHEBI:29035"/>
    </cofactor>
</comment>
<dbReference type="PANTHER" id="PTHR31739">
    <property type="entry name" value="ENT-COPALYL DIPHOSPHATE SYNTHASE, CHLOROPLASTIC"/>
    <property type="match status" value="1"/>
</dbReference>
<dbReference type="SUPFAM" id="SSF48576">
    <property type="entry name" value="Terpenoid synthases"/>
    <property type="match status" value="1"/>
</dbReference>
<dbReference type="GO" id="GO:0016102">
    <property type="term" value="P:diterpenoid biosynthetic process"/>
    <property type="evidence" value="ECO:0007669"/>
    <property type="project" value="TreeGrafter"/>
</dbReference>
<reference evidence="9" key="1">
    <citation type="submission" date="2015-08" db="EMBL/GenBank/DDBJ databases">
        <title>Diterpenes synthases from Taiwania cryptomerioides.</title>
        <authorList>
            <person name="Chu F.-H."/>
            <person name="Ma L.-T."/>
            <person name="Lee Y.-R."/>
        </authorList>
    </citation>
    <scope>NUCLEOTIDE SEQUENCE</scope>
</reference>
<organism evidence="9">
    <name type="scientific">Taiwania cryptomerioides</name>
    <name type="common">Coffin tree</name>
    <dbReference type="NCBI Taxonomy" id="50187"/>
    <lineage>
        <taxon>Eukaryota</taxon>
        <taxon>Viridiplantae</taxon>
        <taxon>Streptophyta</taxon>
        <taxon>Embryophyta</taxon>
        <taxon>Tracheophyta</taxon>
        <taxon>Spermatophyta</taxon>
        <taxon>Pinopsida</taxon>
        <taxon>Pinidae</taxon>
        <taxon>Conifers II</taxon>
        <taxon>Cupressales</taxon>
        <taxon>Cupressaceae</taxon>
        <taxon>Taiwania</taxon>
    </lineage>
</organism>
<dbReference type="SFLD" id="SFLDG01014">
    <property type="entry name" value="Terpene_Cyclase_Like_1_N-term"/>
    <property type="match status" value="1"/>
</dbReference>
<dbReference type="AlphaFoldDB" id="A0A1D5AJE4"/>
<dbReference type="GO" id="GO:0010333">
    <property type="term" value="F:terpene synthase activity"/>
    <property type="evidence" value="ECO:0007669"/>
    <property type="project" value="InterPro"/>
</dbReference>
<dbReference type="InterPro" id="IPR036965">
    <property type="entry name" value="Terpene_synth_N_sf"/>
</dbReference>
<dbReference type="SUPFAM" id="SSF48239">
    <property type="entry name" value="Terpenoid cyclases/Protein prenyltransferases"/>
    <property type="match status" value="2"/>
</dbReference>
<protein>
    <submittedName>
        <fullName evidence="9">Diterpene synthase</fullName>
    </submittedName>
</protein>
<dbReference type="Gene3D" id="1.50.10.160">
    <property type="match status" value="1"/>
</dbReference>
<dbReference type="InterPro" id="IPR008930">
    <property type="entry name" value="Terpenoid_cyclase/PrenylTrfase"/>
</dbReference>
<feature type="domain" description="Terpene synthase metal-binding" evidence="8">
    <location>
        <begin position="553"/>
        <end position="691"/>
    </location>
</feature>
<evidence type="ECO:0000256" key="6">
    <source>
        <dbReference type="ARBA" id="ARBA00038405"/>
    </source>
</evidence>
<dbReference type="Pfam" id="PF03936">
    <property type="entry name" value="Terpene_synth_C"/>
    <property type="match status" value="1"/>
</dbReference>
<evidence type="ECO:0000259" key="8">
    <source>
        <dbReference type="Pfam" id="PF03936"/>
    </source>
</evidence>
<dbReference type="Gene3D" id="1.50.10.130">
    <property type="entry name" value="Terpene synthase, N-terminal domain"/>
    <property type="match status" value="1"/>
</dbReference>
<dbReference type="InterPro" id="IPR050148">
    <property type="entry name" value="Terpene_synthase-like"/>
</dbReference>
<dbReference type="GO" id="GO:0000287">
    <property type="term" value="F:magnesium ion binding"/>
    <property type="evidence" value="ECO:0007669"/>
    <property type="project" value="InterPro"/>
</dbReference>
<comment type="cofactor">
    <cofactor evidence="2">
        <name>Mg(2+)</name>
        <dbReference type="ChEBI" id="CHEBI:18420"/>
    </cofactor>
</comment>
<keyword evidence="4" id="KW-0460">Magnesium</keyword>
<dbReference type="Gene3D" id="1.10.600.10">
    <property type="entry name" value="Farnesyl Diphosphate Synthase"/>
    <property type="match status" value="1"/>
</dbReference>
<evidence type="ECO:0000256" key="3">
    <source>
        <dbReference type="ARBA" id="ARBA00022723"/>
    </source>
</evidence>
<dbReference type="InterPro" id="IPR001906">
    <property type="entry name" value="Terpene_synth_N"/>
</dbReference>
<evidence type="ECO:0000256" key="5">
    <source>
        <dbReference type="ARBA" id="ARBA00023239"/>
    </source>
</evidence>
<evidence type="ECO:0000313" key="9">
    <source>
        <dbReference type="EMBL" id="AOG18237.1"/>
    </source>
</evidence>
<dbReference type="PANTHER" id="PTHR31739:SF4">
    <property type="entry name" value="ENT-COPALYL DIPHOSPHATE SYNTHASE, CHLOROPLASTIC"/>
    <property type="match status" value="1"/>
</dbReference>
<dbReference type="InterPro" id="IPR005630">
    <property type="entry name" value="Terpene_synthase_metal-bd"/>
</dbReference>
<sequence>MASFAHSRLLDPVLPQKRGKILPCASEIVLKQTASLAFTRYCCRKNGVRLTITKTAARESVEVAQNAIQINLHPITDQVEIRERPNVELGEEATEMKRCVEIIRSMFRSQEDGEISVSPYDTAWVARVPAFDGSGEPQFPSCLRWIIDNQLTDGSWGESHHFHVRDRILNTLGCVIALKTWNVATGGVNRGLRFLQTYFSKLNTDDDVYSPIGFEIVFPALMEDAKVMNLDLPYDNDLLQQIYDEKALKLKRIPIDVLHKNPSTLLHSIEELRDLVDWGKLLKLQANDGSFLFSPAATACALIQTNDNNCARYLERIIEKHYGGVPNVYPVDLFEHLWMVDRLERLGIGRYFQKEITDNLEYVYRHWTNQGIGWARNSSVQDVDDTSMAFRLLRLHGFDVSIEAFSHFKKDDQFICFQGQANQAVTGMYNLYRASQVLFPGESILQEAKIFTRKFLEDKKARNQINDKWIISKGLVGEVEYALNFPWYASQSRIETRMYIQQYGTDDIWIGKSLYRMPFVNNKTYIDLARADFNLCQSVHRKELDAITRWSREYRFEELGLVQNSIEKLYFLPAITLFEPDMAASRLAWAHSSILMAAARNLFSRWHSSPHNKRHFVDAFARGDVTSVQKDIPESATRLLTCMFRMIKLLSVDGGIAQGRDISGVLRNAWQTWLAKEAERYDSTDMEEEEDERNVGPETEIIVLSASFLGGEVISSDAICQPDFTRTMKLTRRVCSLLRAATSCKVLTHISYSQDKDFIPSSLTYEDISYQEKWGCDLQASLTVEQDKVKYLKNKADEAMRELVLAVHGGDSKVPSVVKRLCLNVTKSFYYAAHCNNKEMADHVDMVLFHPLD</sequence>
<proteinExistence type="evidence at transcript level"/>
<evidence type="ECO:0000256" key="2">
    <source>
        <dbReference type="ARBA" id="ARBA00001946"/>
    </source>
</evidence>
<keyword evidence="5" id="KW-0456">Lyase</keyword>
<gene>
    <name evidence="9" type="primary">CPS5</name>
</gene>
<dbReference type="SFLD" id="SFLDG01605">
    <property type="entry name" value="Terpene_Cyclase_Like_1_N-term"/>
    <property type="match status" value="1"/>
</dbReference>
<evidence type="ECO:0000256" key="4">
    <source>
        <dbReference type="ARBA" id="ARBA00022842"/>
    </source>
</evidence>
<feature type="domain" description="Terpene synthase N-terminal" evidence="7">
    <location>
        <begin position="277"/>
        <end position="483"/>
    </location>
</feature>
<name>A0A1D5AJE4_TAICR</name>
<accession>A0A1D5AJE4</accession>
<dbReference type="FunFam" id="1.50.10.130:FF:000002">
    <property type="entry name" value="Ent-copalyl diphosphate synthase, chloroplastic"/>
    <property type="match status" value="1"/>
</dbReference>
<evidence type="ECO:0000259" key="7">
    <source>
        <dbReference type="Pfam" id="PF01397"/>
    </source>
</evidence>
<keyword evidence="3" id="KW-0479">Metal-binding</keyword>
<dbReference type="EMBL" id="KT588491">
    <property type="protein sequence ID" value="AOG18237.1"/>
    <property type="molecule type" value="mRNA"/>
</dbReference>
<dbReference type="GO" id="GO:0010597">
    <property type="term" value="P:green leaf volatile biosynthetic process"/>
    <property type="evidence" value="ECO:0007669"/>
    <property type="project" value="UniProtKB-ARBA"/>
</dbReference>